<feature type="region of interest" description="Disordered" evidence="1">
    <location>
        <begin position="50"/>
        <end position="167"/>
    </location>
</feature>
<organism evidence="2 3">
    <name type="scientific">Coprinellus micaceus</name>
    <name type="common">Glistening ink-cap mushroom</name>
    <name type="synonym">Coprinus micaceus</name>
    <dbReference type="NCBI Taxonomy" id="71717"/>
    <lineage>
        <taxon>Eukaryota</taxon>
        <taxon>Fungi</taxon>
        <taxon>Dikarya</taxon>
        <taxon>Basidiomycota</taxon>
        <taxon>Agaricomycotina</taxon>
        <taxon>Agaricomycetes</taxon>
        <taxon>Agaricomycetidae</taxon>
        <taxon>Agaricales</taxon>
        <taxon>Agaricineae</taxon>
        <taxon>Psathyrellaceae</taxon>
        <taxon>Coprinellus</taxon>
    </lineage>
</organism>
<dbReference type="EMBL" id="QPFP01000002">
    <property type="protein sequence ID" value="TEB38575.1"/>
    <property type="molecule type" value="Genomic_DNA"/>
</dbReference>
<gene>
    <name evidence="2" type="ORF">FA13DRAFT_1784896</name>
</gene>
<feature type="compositionally biased region" description="Low complexity" evidence="1">
    <location>
        <begin position="53"/>
        <end position="73"/>
    </location>
</feature>
<protein>
    <submittedName>
        <fullName evidence="2">Uncharacterized protein</fullName>
    </submittedName>
</protein>
<sequence length="281" mass="30582">MSYETFTISMKELSNIVNACTEHHVSNDYLLDLLCEFGIVDNSTSLPPVAHITTSTPSQTPQPTTPSLSPRPSCAQANARKRREYRDHSESSSNLAASFTAMRLSPPSGEQERRDIVGADSDGTNARNSRVTTPPSNAFHGPVRSNEHSLRDISYTPDRSTPLPPPGREIATQAGLAPTVPKLESSRKRVTPAARWYCVTSGEEVGAVLGWNETKAVTHGYSGNCQHGSSSQANAIEEFLSFARSNLNKIHSITGRVVGIDSMETMGDLREWVRRQSGTQA</sequence>
<dbReference type="AlphaFoldDB" id="A0A4Y7TWM3"/>
<evidence type="ECO:0000256" key="1">
    <source>
        <dbReference type="SAM" id="MobiDB-lite"/>
    </source>
</evidence>
<name>A0A4Y7TWM3_COPMI</name>
<keyword evidence="3" id="KW-1185">Reference proteome</keyword>
<proteinExistence type="predicted"/>
<evidence type="ECO:0000313" key="2">
    <source>
        <dbReference type="EMBL" id="TEB38575.1"/>
    </source>
</evidence>
<comment type="caution">
    <text evidence="2">The sequence shown here is derived from an EMBL/GenBank/DDBJ whole genome shotgun (WGS) entry which is preliminary data.</text>
</comment>
<accession>A0A4Y7TWM3</accession>
<dbReference type="Gene3D" id="3.40.970.10">
    <property type="entry name" value="Ribonuclease H1, N-terminal domain"/>
    <property type="match status" value="1"/>
</dbReference>
<evidence type="ECO:0000313" key="3">
    <source>
        <dbReference type="Proteomes" id="UP000298030"/>
    </source>
</evidence>
<feature type="compositionally biased region" description="Polar residues" evidence="1">
    <location>
        <begin position="122"/>
        <end position="136"/>
    </location>
</feature>
<dbReference type="Proteomes" id="UP000298030">
    <property type="component" value="Unassembled WGS sequence"/>
</dbReference>
<reference evidence="2 3" key="1">
    <citation type="journal article" date="2019" name="Nat. Ecol. Evol.">
        <title>Megaphylogeny resolves global patterns of mushroom evolution.</title>
        <authorList>
            <person name="Varga T."/>
            <person name="Krizsan K."/>
            <person name="Foldi C."/>
            <person name="Dima B."/>
            <person name="Sanchez-Garcia M."/>
            <person name="Sanchez-Ramirez S."/>
            <person name="Szollosi G.J."/>
            <person name="Szarkandi J.G."/>
            <person name="Papp V."/>
            <person name="Albert L."/>
            <person name="Andreopoulos W."/>
            <person name="Angelini C."/>
            <person name="Antonin V."/>
            <person name="Barry K.W."/>
            <person name="Bougher N.L."/>
            <person name="Buchanan P."/>
            <person name="Buyck B."/>
            <person name="Bense V."/>
            <person name="Catcheside P."/>
            <person name="Chovatia M."/>
            <person name="Cooper J."/>
            <person name="Damon W."/>
            <person name="Desjardin D."/>
            <person name="Finy P."/>
            <person name="Geml J."/>
            <person name="Haridas S."/>
            <person name="Hughes K."/>
            <person name="Justo A."/>
            <person name="Karasinski D."/>
            <person name="Kautmanova I."/>
            <person name="Kiss B."/>
            <person name="Kocsube S."/>
            <person name="Kotiranta H."/>
            <person name="LaButti K.M."/>
            <person name="Lechner B.E."/>
            <person name="Liimatainen K."/>
            <person name="Lipzen A."/>
            <person name="Lukacs Z."/>
            <person name="Mihaltcheva S."/>
            <person name="Morgado L.N."/>
            <person name="Niskanen T."/>
            <person name="Noordeloos M.E."/>
            <person name="Ohm R.A."/>
            <person name="Ortiz-Santana B."/>
            <person name="Ovrebo C."/>
            <person name="Racz N."/>
            <person name="Riley R."/>
            <person name="Savchenko A."/>
            <person name="Shiryaev A."/>
            <person name="Soop K."/>
            <person name="Spirin V."/>
            <person name="Szebenyi C."/>
            <person name="Tomsovsky M."/>
            <person name="Tulloss R.E."/>
            <person name="Uehling J."/>
            <person name="Grigoriev I.V."/>
            <person name="Vagvolgyi C."/>
            <person name="Papp T."/>
            <person name="Martin F.M."/>
            <person name="Miettinen O."/>
            <person name="Hibbett D.S."/>
            <person name="Nagy L.G."/>
        </authorList>
    </citation>
    <scope>NUCLEOTIDE SEQUENCE [LARGE SCALE GENOMIC DNA]</scope>
    <source>
        <strain evidence="2 3">FP101781</strain>
    </source>
</reference>
<dbReference type="InterPro" id="IPR037056">
    <property type="entry name" value="RNase_H1_N_sf"/>
</dbReference>